<dbReference type="PATRIC" id="fig|1042209.11.peg.4978"/>
<dbReference type="InterPro" id="IPR001650">
    <property type="entry name" value="Helicase_C-like"/>
</dbReference>
<dbReference type="GO" id="GO:0004386">
    <property type="term" value="F:helicase activity"/>
    <property type="evidence" value="ECO:0007669"/>
    <property type="project" value="UniProtKB-KW"/>
</dbReference>
<keyword evidence="2" id="KW-0378">Hydrolase</keyword>
<keyword evidence="2" id="KW-0547">Nucleotide-binding</keyword>
<accession>A0A010RG17</accession>
<keyword evidence="2" id="KW-0347">Helicase</keyword>
<dbReference type="SUPFAM" id="SSF52540">
    <property type="entry name" value="P-loop containing nucleoside triphosphate hydrolases"/>
    <property type="match status" value="1"/>
</dbReference>
<evidence type="ECO:0000313" key="2">
    <source>
        <dbReference type="EMBL" id="EXF91691.1"/>
    </source>
</evidence>
<dbReference type="eggNOG" id="COG1061">
    <property type="taxonomic scope" value="Bacteria"/>
</dbReference>
<sequence>MGASMSTSVTPAVQPVLASKKPCEIRDELMQMVISDLMGPAGGSDEELSRFEDHAYQRYLVGMLAPKDSQVANSELDELAATDGNDGEEGGSDSGVPAGSTYFPSSMGLSFVVAADAEAIAIEAEWGQYLRIKSDTQENNDGKPANVWKRKPVITEPLLLALTNGVIHPQELHPEHPLVQLQGRMRLTSDGWVVTLFMVNLQPERTRRGEPKDEVWVFQPKLKVRSVDHSPVFVQRKGRKTDLSKMDPLTREETETLEMLYRHQREFAVGHGISVHATLPESLAERATQVETEWVPVFEVAQQTPRSEADDENLAGLTMDMKALANLPKEGLIASLRHIETAYRVWIKIEQTKLTLPSEMLGEHSSAANLAIQRCTRALQRIKAGIDLIEHNPLAEEAFRFANRAMWQQRIHSIFSRKVRKKDMQASDDIASLDIDKNRSWRLFQMAFILLNLPSLTDLHHADRSHETDAVADLLWFATGGGKTEAYLGLTAFILALRRLQGEIEGRSGEHGVAVLMRYTLRLLTLQQFQRATALICACEIIRREDVAKWGETPFRLGLWVGSQTTPNTLAKAASSLREKNLGGRPSGGGTPHQIQSCPWCGSEIREHHLRVYEAPSDIGRCVTYCGDSEGNCTFTERQSPKEGLPVMVVDEEIYRRPPSLLIATVDKFAQMPWRGETQMLFGKVNEVCPRHGFLSSDVTDGQSHPARNGLPSAKNQPHNYLRPPDLIIQDELHLISGPLGSMVGLYEAAVDELCTWEVDGKRVRPKVVASTATIRRAPDQVQKLFVRKLEVFPPQGTSIRDSFFALHREVSPEYPGRRYLGVSAFGRRYPVAMIRSYVAHMAAAQKLHEKYGNLVDPWMTLAGYFNSIRELAGTRRLVEDDIKARLRDADQRGLAKRRVRAIEELTSRKSGTDIPRILERLEATFDPVLEAQRAAERKSGQRPTSSVPYDVILATNMISVGVDIERLGLMLVAGQPKNTSEYIQATSRVGRSAADGPGLVCTVFNWARPRDLSHYERFEHYHETFYKHVEALSVTPFSARALDRGLTGVLVALVRLGEEKLNGNLKAGTLEDTEKLMAQAFQLLAARGVNATDDAEVGTLIREMLEKRRDEWLKRVHNQKDHQLAYKAEGGSTVGLLEQPSENDWAMFTCLSSLRDVEGTVNLVLDQRANGLHTD</sequence>
<gene>
    <name evidence="2" type="ORF">HK44_012825</name>
</gene>
<protein>
    <submittedName>
        <fullName evidence="2">Helicase</fullName>
    </submittedName>
</protein>
<organism evidence="2 3">
    <name type="scientific">Pseudomonas fluorescens HK44</name>
    <dbReference type="NCBI Taxonomy" id="1042209"/>
    <lineage>
        <taxon>Bacteria</taxon>
        <taxon>Pseudomonadati</taxon>
        <taxon>Pseudomonadota</taxon>
        <taxon>Gammaproteobacteria</taxon>
        <taxon>Pseudomonadales</taxon>
        <taxon>Pseudomonadaceae</taxon>
        <taxon>Pseudomonas</taxon>
    </lineage>
</organism>
<dbReference type="PROSITE" id="PS51194">
    <property type="entry name" value="HELICASE_CTER"/>
    <property type="match status" value="1"/>
</dbReference>
<name>A0A010RG17_PSEFL</name>
<dbReference type="Pfam" id="PF00271">
    <property type="entry name" value="Helicase_C"/>
    <property type="match status" value="1"/>
</dbReference>
<dbReference type="CDD" id="cd18785">
    <property type="entry name" value="SF2_C"/>
    <property type="match status" value="1"/>
</dbReference>
<evidence type="ECO:0000313" key="3">
    <source>
        <dbReference type="Proteomes" id="UP000022611"/>
    </source>
</evidence>
<dbReference type="SMART" id="SM00490">
    <property type="entry name" value="HELICc"/>
    <property type="match status" value="1"/>
</dbReference>
<feature type="domain" description="Helicase C-terminal" evidence="1">
    <location>
        <begin position="882"/>
        <end position="1034"/>
    </location>
</feature>
<comment type="caution">
    <text evidence="2">The sequence shown here is derived from an EMBL/GenBank/DDBJ whole genome shotgun (WGS) entry which is preliminary data.</text>
</comment>
<dbReference type="EMBL" id="AFOY02000019">
    <property type="protein sequence ID" value="EXF91691.1"/>
    <property type="molecule type" value="Genomic_DNA"/>
</dbReference>
<keyword evidence="2" id="KW-0067">ATP-binding</keyword>
<reference evidence="2 3" key="1">
    <citation type="journal article" date="2011" name="J. Bacteriol.">
        <title>Draft genome sequence of the polycyclic aromatic hydrocarbon-degrading, genetically engineered bioluminescent bioreporter Pseudomonas fluorescens HK44.</title>
        <authorList>
            <person name="Chauhan A."/>
            <person name="Layton A.C."/>
            <person name="Williams D.E."/>
            <person name="Smartt A.E."/>
            <person name="Ripp S."/>
            <person name="Karpinets T.V."/>
            <person name="Brown S.D."/>
            <person name="Sayler G.S."/>
        </authorList>
    </citation>
    <scope>NUCLEOTIDE SEQUENCE [LARGE SCALE GENOMIC DNA]</scope>
    <source>
        <strain evidence="2 3">HK44</strain>
    </source>
</reference>
<proteinExistence type="predicted"/>
<dbReference type="Proteomes" id="UP000022611">
    <property type="component" value="Unassembled WGS sequence"/>
</dbReference>
<dbReference type="Gene3D" id="3.40.50.300">
    <property type="entry name" value="P-loop containing nucleotide triphosphate hydrolases"/>
    <property type="match status" value="1"/>
</dbReference>
<dbReference type="InterPro" id="IPR027417">
    <property type="entry name" value="P-loop_NTPase"/>
</dbReference>
<dbReference type="AlphaFoldDB" id="A0A010RG17"/>
<dbReference type="HOGENOM" id="CLU_004880_0_0_6"/>
<evidence type="ECO:0000259" key="1">
    <source>
        <dbReference type="PROSITE" id="PS51194"/>
    </source>
</evidence>
<dbReference type="NCBIfam" id="NF038325">
    <property type="entry name" value="DISARM_DrmAS"/>
    <property type="match status" value="1"/>
</dbReference>